<name>A0A7M3UPF3_POV01</name>
<organismHost>
    <name type="scientific">Pyramimonas plurioculata</name>
    <dbReference type="NCBI Taxonomy" id="36893"/>
</organismHost>
<protein>
    <submittedName>
        <fullName evidence="2">Uncharacterized protein</fullName>
    </submittedName>
</protein>
<keyword evidence="1" id="KW-1133">Transmembrane helix</keyword>
<feature type="transmembrane region" description="Helical" evidence="1">
    <location>
        <begin position="172"/>
        <end position="196"/>
    </location>
</feature>
<sequence>MQTYLFFLSTWTIVSKVSSKIFYRKHLTYVSMLHTSSCIYLLTTNNNTLATLNAIAYFTSDFMQIVYTNYYNSQNTFIFTFHHIISVVALAVVSQDHPLYTIMLKTFLDIEWSNTALHLYYITSRITTSKEILALANGLEAVMYGYYRTRLIKYAYNELVYNTSSHIGESTLFIAMYSFGAFFTGALFCTTFNRVYNLLY</sequence>
<evidence type="ECO:0000313" key="2">
    <source>
        <dbReference type="EMBL" id="QOI90642.1"/>
    </source>
</evidence>
<keyword evidence="1" id="KW-0812">Transmembrane</keyword>
<reference evidence="2" key="1">
    <citation type="submission" date="2020-06" db="EMBL/GenBank/DDBJ databases">
        <title>Lateral gene transfer of anion-conducting channel rhodopsins between green algae and giant viruses.</title>
        <authorList>
            <person name="Rozenberg A."/>
            <person name="Oppermann J."/>
            <person name="Wietek J."/>
            <person name="Fernandez Lahore R.G."/>
            <person name="Sandaa R.-A."/>
            <person name="Bratbak G."/>
            <person name="Hegemann P."/>
            <person name="Beja O."/>
        </authorList>
    </citation>
    <scope>NUCLEOTIDE SEQUENCE</scope>
    <source>
        <strain evidence="2">01B</strain>
    </source>
</reference>
<gene>
    <name evidence="2" type="ORF">HWQ62_00511</name>
</gene>
<accession>A0A7M3UPF3</accession>
<proteinExistence type="predicted"/>
<dbReference type="EMBL" id="MT663543">
    <property type="protein sequence ID" value="QOI90642.1"/>
    <property type="molecule type" value="Genomic_DNA"/>
</dbReference>
<evidence type="ECO:0000256" key="1">
    <source>
        <dbReference type="SAM" id="Phobius"/>
    </source>
</evidence>
<keyword evidence="1" id="KW-0472">Membrane</keyword>
<organism evidence="2">
    <name type="scientific">Pyramimonas orientalis virus</name>
    <name type="common">PoV01</name>
    <dbReference type="NCBI Taxonomy" id="455367"/>
    <lineage>
        <taxon>Viruses</taxon>
        <taxon>Varidnaviria</taxon>
        <taxon>Bamfordvirae</taxon>
        <taxon>Nucleocytoviricota</taxon>
        <taxon>Megaviricetes</taxon>
        <taxon>Imitervirales</taxon>
        <taxon>Allomimiviridae</taxon>
        <taxon>Heliosvirus</taxon>
        <taxon>Heliosvirus raunefjordenense</taxon>
    </lineage>
</organism>